<dbReference type="PANTHER" id="PTHR12149:SF8">
    <property type="entry name" value="PROTEIN-RIBULOSAMINE 3-KINASE"/>
    <property type="match status" value="1"/>
</dbReference>
<dbReference type="AlphaFoldDB" id="A0A1I3MP96"/>
<proteinExistence type="inferred from homology"/>
<evidence type="ECO:0000256" key="1">
    <source>
        <dbReference type="PIRNR" id="PIRNR006221"/>
    </source>
</evidence>
<dbReference type="InterPro" id="IPR016477">
    <property type="entry name" value="Fructo-/Ketosamine-3-kinase"/>
</dbReference>
<keyword evidence="1 2" id="KW-0418">Kinase</keyword>
<comment type="similarity">
    <text evidence="1">Belongs to the fructosamine kinase family.</text>
</comment>
<gene>
    <name evidence="2" type="ORF">SAMN05421852_103145</name>
</gene>
<name>A0A1I3MP96_9BACL</name>
<evidence type="ECO:0000313" key="3">
    <source>
        <dbReference type="Proteomes" id="UP000199545"/>
    </source>
</evidence>
<keyword evidence="3" id="KW-1185">Reference proteome</keyword>
<evidence type="ECO:0000313" key="2">
    <source>
        <dbReference type="EMBL" id="SFI98772.1"/>
    </source>
</evidence>
<dbReference type="PIRSF" id="PIRSF006221">
    <property type="entry name" value="Ketosamine-3-kinase"/>
    <property type="match status" value="1"/>
</dbReference>
<dbReference type="Proteomes" id="UP000199545">
    <property type="component" value="Unassembled WGS sequence"/>
</dbReference>
<dbReference type="GO" id="GO:0016301">
    <property type="term" value="F:kinase activity"/>
    <property type="evidence" value="ECO:0007669"/>
    <property type="project" value="UniProtKB-UniRule"/>
</dbReference>
<dbReference type="PANTHER" id="PTHR12149">
    <property type="entry name" value="FRUCTOSAMINE 3 KINASE-RELATED PROTEIN"/>
    <property type="match status" value="1"/>
</dbReference>
<accession>A0A1I3MP96</accession>
<dbReference type="SUPFAM" id="SSF56112">
    <property type="entry name" value="Protein kinase-like (PK-like)"/>
    <property type="match status" value="1"/>
</dbReference>
<protein>
    <submittedName>
        <fullName evidence="2">Fructosamine-3-kinase</fullName>
    </submittedName>
</protein>
<dbReference type="STRING" id="46223.SAMN05421852_103145"/>
<organism evidence="2 3">
    <name type="scientific">Thermoflavimicrobium dichotomicum</name>
    <dbReference type="NCBI Taxonomy" id="46223"/>
    <lineage>
        <taxon>Bacteria</taxon>
        <taxon>Bacillati</taxon>
        <taxon>Bacillota</taxon>
        <taxon>Bacilli</taxon>
        <taxon>Bacillales</taxon>
        <taxon>Thermoactinomycetaceae</taxon>
        <taxon>Thermoflavimicrobium</taxon>
    </lineage>
</organism>
<dbReference type="EMBL" id="FORR01000003">
    <property type="protein sequence ID" value="SFI98772.1"/>
    <property type="molecule type" value="Genomic_DNA"/>
</dbReference>
<sequence length="288" mass="33669">MRNLLTQSLKQLGDTSSIIHLQTIHGGCINQAYYVQTEKREYFIKANEKVSPDFFKKEVTGLRILQQSRTVNVPEIFGEFYFEQEQAAMLLMEWIQGDKSEKTEVWLGHQLALLHQTTEKAFGLDEDNYLGSLPQINGWDTNWVSFYRDKRLKVQLELGIQRKRITGQRLKKLEKLMANLSQWLPKNPSPSLIHGDLWSGNWLVGPHGKPYLIDPAVYYAHHEIELAFTELYGGFSERLYQAYQNIQPLPLDYQDRKPLYQLYYLLVHLNLFGEGYGQSVDQILHRYV</sequence>
<dbReference type="RefSeq" id="WP_093228500.1">
    <property type="nucleotide sequence ID" value="NZ_FORR01000003.1"/>
</dbReference>
<dbReference type="Pfam" id="PF03881">
    <property type="entry name" value="Fructosamin_kin"/>
    <property type="match status" value="1"/>
</dbReference>
<keyword evidence="1" id="KW-0808">Transferase</keyword>
<reference evidence="2 3" key="1">
    <citation type="submission" date="2016-10" db="EMBL/GenBank/DDBJ databases">
        <authorList>
            <person name="de Groot N.N."/>
        </authorList>
    </citation>
    <scope>NUCLEOTIDE SEQUENCE [LARGE SCALE GENOMIC DNA]</scope>
    <source>
        <strain evidence="2 3">DSM 44778</strain>
    </source>
</reference>
<dbReference type="InterPro" id="IPR011009">
    <property type="entry name" value="Kinase-like_dom_sf"/>
</dbReference>
<dbReference type="Gene3D" id="3.90.1200.10">
    <property type="match status" value="1"/>
</dbReference>
<dbReference type="OrthoDB" id="5291879at2"/>
<dbReference type="Gene3D" id="3.30.200.20">
    <property type="entry name" value="Phosphorylase Kinase, domain 1"/>
    <property type="match status" value="1"/>
</dbReference>